<organism evidence="2 3">
    <name type="scientific">Candidatus Viridilinea halotolerans</name>
    <dbReference type="NCBI Taxonomy" id="2491704"/>
    <lineage>
        <taxon>Bacteria</taxon>
        <taxon>Bacillati</taxon>
        <taxon>Chloroflexota</taxon>
        <taxon>Chloroflexia</taxon>
        <taxon>Chloroflexales</taxon>
        <taxon>Chloroflexineae</taxon>
        <taxon>Oscillochloridaceae</taxon>
        <taxon>Candidatus Viridilinea</taxon>
    </lineage>
</organism>
<keyword evidence="1" id="KW-0472">Membrane</keyword>
<comment type="caution">
    <text evidence="2">The sequence shown here is derived from an EMBL/GenBank/DDBJ whole genome shotgun (WGS) entry which is preliminary data.</text>
</comment>
<dbReference type="Proteomes" id="UP000280307">
    <property type="component" value="Unassembled WGS sequence"/>
</dbReference>
<evidence type="ECO:0000256" key="1">
    <source>
        <dbReference type="SAM" id="Phobius"/>
    </source>
</evidence>
<evidence type="ECO:0000313" key="2">
    <source>
        <dbReference type="EMBL" id="RRR74022.1"/>
    </source>
</evidence>
<accession>A0A426U2T3</accession>
<dbReference type="EMBL" id="RSAS01000301">
    <property type="protein sequence ID" value="RRR74022.1"/>
    <property type="molecule type" value="Genomic_DNA"/>
</dbReference>
<gene>
    <name evidence="2" type="ORF">EI684_07935</name>
</gene>
<keyword evidence="1" id="KW-1133">Transmembrane helix</keyword>
<dbReference type="AlphaFoldDB" id="A0A426U2T3"/>
<reference evidence="2 3" key="1">
    <citation type="submission" date="2018-12" db="EMBL/GenBank/DDBJ databases">
        <title>Genome Sequence of Candidatus Viridilinea halotolerans isolated from saline sulfide-rich spring.</title>
        <authorList>
            <person name="Grouzdev D.S."/>
            <person name="Burganskaya E.I."/>
            <person name="Krutkina M.S."/>
            <person name="Sukhacheva M.V."/>
            <person name="Gorlenko V.M."/>
        </authorList>
    </citation>
    <scope>NUCLEOTIDE SEQUENCE [LARGE SCALE GENOMIC DNA]</scope>
    <source>
        <strain evidence="2">Chok-6</strain>
    </source>
</reference>
<evidence type="ECO:0000313" key="3">
    <source>
        <dbReference type="Proteomes" id="UP000280307"/>
    </source>
</evidence>
<name>A0A426U2T3_9CHLR</name>
<protein>
    <submittedName>
        <fullName evidence="2">Uncharacterized protein</fullName>
    </submittedName>
</protein>
<proteinExistence type="predicted"/>
<feature type="transmembrane region" description="Helical" evidence="1">
    <location>
        <begin position="22"/>
        <end position="47"/>
    </location>
</feature>
<sequence>MPPDAEALPLTTARDGIRRARWLALLAGAGGAATVGLLGAAGLAPLLAGLGAGALATGPVVEWFTSMGMNALAGWVGNLATDGMQAVLADDDPDPAWLAALAQRLDAAAASDQALAAELAIFLKELDVVPLALAAIAEEQGAQSDVLIEQHRLLQQISADMDRLQLAGSALGPVVVAEADRVIATLTAYHDARFDQLLAAVTALRDVQHRALINFAGAQTGAVTLQDVAGRDMHKPTLGAGSIYAAGGLHIGKLQQIEVKDNSSVESITSSQVSYGAPPAHASGKATAIASQRQCLDAHRTRLAHYLHQLAITGTVYARPEVTHGISEARAGIARAKAALTALGAPAEDQPEDRP</sequence>
<keyword evidence="1" id="KW-0812">Transmembrane</keyword>